<dbReference type="Pfam" id="PF00201">
    <property type="entry name" value="UDPGT"/>
    <property type="match status" value="1"/>
</dbReference>
<accession>A0A481XWP0</accession>
<keyword evidence="4" id="KW-1133">Transmembrane helix</keyword>
<evidence type="ECO:0000313" key="7">
    <source>
        <dbReference type="Proteomes" id="UP001153292"/>
    </source>
</evidence>
<evidence type="ECO:0000256" key="2">
    <source>
        <dbReference type="ARBA" id="ARBA00022676"/>
    </source>
</evidence>
<protein>
    <submittedName>
        <fullName evidence="6">UDP-glycosyltransferase UGT40AJ1</fullName>
    </submittedName>
</protein>
<dbReference type="InterPro" id="IPR050271">
    <property type="entry name" value="UDP-glycosyltransferase"/>
</dbReference>
<evidence type="ECO:0000256" key="4">
    <source>
        <dbReference type="SAM" id="Phobius"/>
    </source>
</evidence>
<evidence type="ECO:0000256" key="3">
    <source>
        <dbReference type="ARBA" id="ARBA00022679"/>
    </source>
</evidence>
<keyword evidence="4" id="KW-0812">Transmembrane</keyword>
<dbReference type="EMBL" id="OU963913">
    <property type="protein sequence ID" value="CAH2985881.1"/>
    <property type="molecule type" value="Genomic_DNA"/>
</dbReference>
<evidence type="ECO:0000313" key="6">
    <source>
        <dbReference type="EMBL" id="QBK47165.1"/>
    </source>
</evidence>
<organism evidence="6">
    <name type="scientific">Chilo suppressalis</name>
    <name type="common">Asiatic rice borer moth</name>
    <dbReference type="NCBI Taxonomy" id="168631"/>
    <lineage>
        <taxon>Eukaryota</taxon>
        <taxon>Metazoa</taxon>
        <taxon>Ecdysozoa</taxon>
        <taxon>Arthropoda</taxon>
        <taxon>Hexapoda</taxon>
        <taxon>Insecta</taxon>
        <taxon>Pterygota</taxon>
        <taxon>Neoptera</taxon>
        <taxon>Endopterygota</taxon>
        <taxon>Lepidoptera</taxon>
        <taxon>Glossata</taxon>
        <taxon>Ditrysia</taxon>
        <taxon>Pyraloidea</taxon>
        <taxon>Crambidae</taxon>
        <taxon>Crambinae</taxon>
        <taxon>Chilo</taxon>
    </lineage>
</organism>
<dbReference type="OrthoDB" id="5835829at2759"/>
<comment type="similarity">
    <text evidence="1">Belongs to the UDP-glycosyltransferase family.</text>
</comment>
<reference evidence="5" key="2">
    <citation type="submission" date="2021-12" db="EMBL/GenBank/DDBJ databases">
        <authorList>
            <person name="King R."/>
        </authorList>
    </citation>
    <scope>NUCLEOTIDE SEQUENCE</scope>
</reference>
<dbReference type="EMBL" id="MK135479">
    <property type="protein sequence ID" value="QBK47165.1"/>
    <property type="molecule type" value="mRNA"/>
</dbReference>
<evidence type="ECO:0000256" key="1">
    <source>
        <dbReference type="ARBA" id="ARBA00009995"/>
    </source>
</evidence>
<dbReference type="GO" id="GO:0008194">
    <property type="term" value="F:UDP-glycosyltransferase activity"/>
    <property type="evidence" value="ECO:0007669"/>
    <property type="project" value="InterPro"/>
</dbReference>
<dbReference type="SUPFAM" id="SSF53756">
    <property type="entry name" value="UDP-Glycosyltransferase/glycogen phosphorylase"/>
    <property type="match status" value="1"/>
</dbReference>
<dbReference type="PANTHER" id="PTHR48043:SF159">
    <property type="entry name" value="EG:EG0003.4 PROTEIN-RELATED"/>
    <property type="match status" value="1"/>
</dbReference>
<keyword evidence="3 6" id="KW-0808">Transferase</keyword>
<dbReference type="FunFam" id="3.40.50.2000:FF:000050">
    <property type="entry name" value="UDP-glucuronosyltransferase"/>
    <property type="match status" value="1"/>
</dbReference>
<dbReference type="PANTHER" id="PTHR48043">
    <property type="entry name" value="EG:EG0003.4 PROTEIN-RELATED"/>
    <property type="match status" value="1"/>
</dbReference>
<sequence length="514" mass="58204">MYKHISVILLILSFSCAYKILLVFPFPGKSHSMLGEGYVRNLLKAGHEVTYITPILMKSESKQLRQIDVSSNLQLALENLLNIESLLKGEVDLGDTSMAMAMSDDIANHTLWNPAVQRLMMDPKEQFDVVVAEWLFTELYCGFAAVFDCPLIWSSSMDPHELVMTLIDEIQNPSYTATHKSGMEAPFTFFQRVKGLWEIFYVKYLKWSASGVANKIFNEGYGPALTMRGRLLPSLQEVSHNASLMLGNSHVSTGRPVRLPQNYIPIAGYHIEEEVKPLPEDIKKIMDEAKHGVIYFSMGSMLKSATMPDKLKKGFLKMFGELKQTIIWKFEEELPDLPKNVHMLKWAPQASILGHSKCVLFITHGGLLSTTEATKSGVPIIGIPMFADQFINIDRAVRRGFAKKVTLDYNCPNNLKTAIEDIVGDNRYRQKARELSFIFHHRPTSPAAELVHWIEHVVKTNGAPHLRSPALDVPFYQKFYLDLAAVIFMILVVLNKLISAVFRKKSEQKKQKTK</sequence>
<dbReference type="AlphaFoldDB" id="A0A481XWP0"/>
<keyword evidence="4" id="KW-0472">Membrane</keyword>
<dbReference type="CDD" id="cd03784">
    <property type="entry name" value="GT1_Gtf-like"/>
    <property type="match status" value="1"/>
</dbReference>
<gene>
    <name evidence="6" type="primary">UGT40AJ1</name>
    <name evidence="5" type="ORF">CHILSU_LOCUS5660</name>
</gene>
<evidence type="ECO:0000313" key="5">
    <source>
        <dbReference type="EMBL" id="CAH2985881.1"/>
    </source>
</evidence>
<reference evidence="6" key="1">
    <citation type="journal article" date="2019" name="Int. J. Mol. Sci.">
        <title>UDP-Glycosyltransferase Genes in the Striped Rice Stem Borer, Chilo suppressalis (Walker), and Their Contribution to Chlorantraniliprole Resistance.</title>
        <authorList>
            <person name="Zhao J."/>
            <person name="Xu L."/>
            <person name="Sun Y."/>
            <person name="Song P."/>
            <person name="Han Z."/>
        </authorList>
    </citation>
    <scope>NUCLEOTIDE SEQUENCE</scope>
</reference>
<dbReference type="Gene3D" id="3.40.50.2000">
    <property type="entry name" value="Glycogen Phosphorylase B"/>
    <property type="match status" value="1"/>
</dbReference>
<keyword evidence="2" id="KW-0328">Glycosyltransferase</keyword>
<dbReference type="PROSITE" id="PS51257">
    <property type="entry name" value="PROKAR_LIPOPROTEIN"/>
    <property type="match status" value="1"/>
</dbReference>
<proteinExistence type="evidence at transcript level"/>
<feature type="transmembrane region" description="Helical" evidence="4">
    <location>
        <begin position="479"/>
        <end position="502"/>
    </location>
</feature>
<dbReference type="Proteomes" id="UP001153292">
    <property type="component" value="Chromosome 20"/>
</dbReference>
<name>A0A481XWP0_CHISP</name>
<keyword evidence="7" id="KW-1185">Reference proteome</keyword>
<dbReference type="InterPro" id="IPR002213">
    <property type="entry name" value="UDP_glucos_trans"/>
</dbReference>